<dbReference type="AlphaFoldDB" id="A0A645IFC4"/>
<dbReference type="SUPFAM" id="SSF55785">
    <property type="entry name" value="PYP-like sensor domain (PAS domain)"/>
    <property type="match status" value="1"/>
</dbReference>
<gene>
    <name evidence="1" type="ORF">SDC9_197153</name>
</gene>
<sequence length="115" mass="13190">MCALLGIAELDYFILDSNGNYQLRPQNSRFWKFKDGLPLPPKDCLVPEDVENYKYQYRQLLDGKADFISIKYRIDSPDGLHTFSLRAMPVKSKRKHFFIGTVQEITASAPSKSGE</sequence>
<proteinExistence type="predicted"/>
<accession>A0A645IFC4</accession>
<dbReference type="InterPro" id="IPR035965">
    <property type="entry name" value="PAS-like_dom_sf"/>
</dbReference>
<evidence type="ECO:0008006" key="2">
    <source>
        <dbReference type="Google" id="ProtNLM"/>
    </source>
</evidence>
<name>A0A645IFC4_9ZZZZ</name>
<comment type="caution">
    <text evidence="1">The sequence shown here is derived from an EMBL/GenBank/DDBJ whole genome shotgun (WGS) entry which is preliminary data.</text>
</comment>
<dbReference type="EMBL" id="VSSQ01112858">
    <property type="protein sequence ID" value="MPN49532.1"/>
    <property type="molecule type" value="Genomic_DNA"/>
</dbReference>
<organism evidence="1">
    <name type="scientific">bioreactor metagenome</name>
    <dbReference type="NCBI Taxonomy" id="1076179"/>
    <lineage>
        <taxon>unclassified sequences</taxon>
        <taxon>metagenomes</taxon>
        <taxon>ecological metagenomes</taxon>
    </lineage>
</organism>
<reference evidence="1" key="1">
    <citation type="submission" date="2019-08" db="EMBL/GenBank/DDBJ databases">
        <authorList>
            <person name="Kucharzyk K."/>
            <person name="Murdoch R.W."/>
            <person name="Higgins S."/>
            <person name="Loffler F."/>
        </authorList>
    </citation>
    <scope>NUCLEOTIDE SEQUENCE</scope>
</reference>
<evidence type="ECO:0000313" key="1">
    <source>
        <dbReference type="EMBL" id="MPN49532.1"/>
    </source>
</evidence>
<protein>
    <recommendedName>
        <fullName evidence="2">PAS fold-4 domain-containing protein</fullName>
    </recommendedName>
</protein>